<dbReference type="PANTHER" id="PTHR24020">
    <property type="entry name" value="COLLAGEN ALPHA"/>
    <property type="match status" value="1"/>
</dbReference>
<dbReference type="CDD" id="cd01472">
    <property type="entry name" value="vWA_collagen"/>
    <property type="match status" value="1"/>
</dbReference>
<protein>
    <submittedName>
        <fullName evidence="3">Collagen alpha-1(XII) chain-like</fullName>
    </submittedName>
</protein>
<dbReference type="SMART" id="SM00327">
    <property type="entry name" value="VWA"/>
    <property type="match status" value="1"/>
</dbReference>
<organism evidence="2 3">
    <name type="scientific">Aplysia californica</name>
    <name type="common">California sea hare</name>
    <dbReference type="NCBI Taxonomy" id="6500"/>
    <lineage>
        <taxon>Eukaryota</taxon>
        <taxon>Metazoa</taxon>
        <taxon>Spiralia</taxon>
        <taxon>Lophotrochozoa</taxon>
        <taxon>Mollusca</taxon>
        <taxon>Gastropoda</taxon>
        <taxon>Heterobranchia</taxon>
        <taxon>Euthyneura</taxon>
        <taxon>Tectipleura</taxon>
        <taxon>Aplysiida</taxon>
        <taxon>Aplysioidea</taxon>
        <taxon>Aplysiidae</taxon>
        <taxon>Aplysia</taxon>
    </lineage>
</organism>
<dbReference type="InterPro" id="IPR050525">
    <property type="entry name" value="ECM_Assembly_Org"/>
</dbReference>
<dbReference type="GeneID" id="118477245"/>
<proteinExistence type="predicted"/>
<dbReference type="Proteomes" id="UP000694888">
    <property type="component" value="Unplaced"/>
</dbReference>
<evidence type="ECO:0000259" key="1">
    <source>
        <dbReference type="PROSITE" id="PS50234"/>
    </source>
</evidence>
<dbReference type="RefSeq" id="XP_035824172.1">
    <property type="nucleotide sequence ID" value="XM_035968279.1"/>
</dbReference>
<dbReference type="InterPro" id="IPR036465">
    <property type="entry name" value="vWFA_dom_sf"/>
</dbReference>
<reference evidence="3" key="1">
    <citation type="submission" date="2025-08" db="UniProtKB">
        <authorList>
            <consortium name="RefSeq"/>
        </authorList>
    </citation>
    <scope>IDENTIFICATION</scope>
</reference>
<dbReference type="Gene3D" id="3.40.50.410">
    <property type="entry name" value="von Willebrand factor, type A domain"/>
    <property type="match status" value="1"/>
</dbReference>
<evidence type="ECO:0000313" key="3">
    <source>
        <dbReference type="RefSeq" id="XP_035824172.1"/>
    </source>
</evidence>
<dbReference type="PROSITE" id="PS50234">
    <property type="entry name" value="VWFA"/>
    <property type="match status" value="1"/>
</dbReference>
<evidence type="ECO:0000313" key="2">
    <source>
        <dbReference type="Proteomes" id="UP000694888"/>
    </source>
</evidence>
<dbReference type="InterPro" id="IPR002035">
    <property type="entry name" value="VWF_A"/>
</dbReference>
<feature type="domain" description="VWFA" evidence="1">
    <location>
        <begin position="1"/>
        <end position="169"/>
    </location>
</feature>
<keyword evidence="2" id="KW-1185">Reference proteome</keyword>
<dbReference type="Pfam" id="PF00092">
    <property type="entry name" value="VWA"/>
    <property type="match status" value="1"/>
</dbReference>
<accession>A0ABM1VP30</accession>
<sequence length="188" mass="20865">MSSSIFILDFMKQLTFVSNLIKLFDIGRHKTRVAAVSFSTNATVEFHLDEYYDQKDVRDHVETIRYTGGVTNTDDALNLVKNSVLTSEHGVRSNVLHVVIVITDGRSQNSPDTRTKAKALKDSGIFMFAIGVGPYVDDQELEDIASAPSENFMFTIADYDALLSIKNTLALRVCKAGRPGSQRQIDAE</sequence>
<gene>
    <name evidence="3" type="primary">LOC118477245</name>
</gene>
<name>A0ABM1VP30_APLCA</name>
<dbReference type="SUPFAM" id="SSF53300">
    <property type="entry name" value="vWA-like"/>
    <property type="match status" value="1"/>
</dbReference>
<dbReference type="PANTHER" id="PTHR24020:SF20">
    <property type="entry name" value="PH DOMAIN-CONTAINING PROTEIN"/>
    <property type="match status" value="1"/>
</dbReference>